<evidence type="ECO:0000256" key="2">
    <source>
        <dbReference type="ARBA" id="ARBA00010199"/>
    </source>
</evidence>
<proteinExistence type="inferred from homology"/>
<dbReference type="CDD" id="cd13132">
    <property type="entry name" value="MATE_eukaryotic"/>
    <property type="match status" value="1"/>
</dbReference>
<evidence type="ECO:0000256" key="6">
    <source>
        <dbReference type="RuleBase" id="RU004914"/>
    </source>
</evidence>
<evidence type="ECO:0000313" key="7">
    <source>
        <dbReference type="EMBL" id="PWA58839.1"/>
    </source>
</evidence>
<dbReference type="Proteomes" id="UP000245207">
    <property type="component" value="Unassembled WGS sequence"/>
</dbReference>
<dbReference type="AlphaFoldDB" id="A0A2U1MC41"/>
<feature type="transmembrane region" description="Helical" evidence="6">
    <location>
        <begin position="407"/>
        <end position="431"/>
    </location>
</feature>
<dbReference type="GO" id="GO:0016020">
    <property type="term" value="C:membrane"/>
    <property type="evidence" value="ECO:0007669"/>
    <property type="project" value="UniProtKB-SubCell"/>
</dbReference>
<organism evidence="7 8">
    <name type="scientific">Artemisia annua</name>
    <name type="common">Sweet wormwood</name>
    <dbReference type="NCBI Taxonomy" id="35608"/>
    <lineage>
        <taxon>Eukaryota</taxon>
        <taxon>Viridiplantae</taxon>
        <taxon>Streptophyta</taxon>
        <taxon>Embryophyta</taxon>
        <taxon>Tracheophyta</taxon>
        <taxon>Spermatophyta</taxon>
        <taxon>Magnoliopsida</taxon>
        <taxon>eudicotyledons</taxon>
        <taxon>Gunneridae</taxon>
        <taxon>Pentapetalae</taxon>
        <taxon>asterids</taxon>
        <taxon>campanulids</taxon>
        <taxon>Asterales</taxon>
        <taxon>Asteraceae</taxon>
        <taxon>Asteroideae</taxon>
        <taxon>Anthemideae</taxon>
        <taxon>Artemisiinae</taxon>
        <taxon>Artemisia</taxon>
    </lineage>
</organism>
<dbReference type="GO" id="GO:0042910">
    <property type="term" value="F:xenobiotic transmembrane transporter activity"/>
    <property type="evidence" value="ECO:0007669"/>
    <property type="project" value="InterPro"/>
</dbReference>
<keyword evidence="8" id="KW-1185">Reference proteome</keyword>
<evidence type="ECO:0000313" key="8">
    <source>
        <dbReference type="Proteomes" id="UP000245207"/>
    </source>
</evidence>
<keyword evidence="5 6" id="KW-0472">Membrane</keyword>
<comment type="caution">
    <text evidence="7">The sequence shown here is derived from an EMBL/GenBank/DDBJ whole genome shotgun (WGS) entry which is preliminary data.</text>
</comment>
<feature type="transmembrane region" description="Helical" evidence="6">
    <location>
        <begin position="437"/>
        <end position="457"/>
    </location>
</feature>
<keyword evidence="4 6" id="KW-1133">Transmembrane helix</keyword>
<comment type="similarity">
    <text evidence="2 6">Belongs to the multi antimicrobial extrusion (MATE) (TC 2.A.66.1) family.</text>
</comment>
<gene>
    <name evidence="7" type="ORF">CTI12_AA288690</name>
</gene>
<dbReference type="EMBL" id="PKPP01005783">
    <property type="protein sequence ID" value="PWA58839.1"/>
    <property type="molecule type" value="Genomic_DNA"/>
</dbReference>
<feature type="transmembrane region" description="Helical" evidence="6">
    <location>
        <begin position="118"/>
        <end position="143"/>
    </location>
</feature>
<feature type="transmembrane region" description="Helical" evidence="6">
    <location>
        <begin position="257"/>
        <end position="282"/>
    </location>
</feature>
<feature type="transmembrane region" description="Helical" evidence="6">
    <location>
        <begin position="378"/>
        <end position="400"/>
    </location>
</feature>
<dbReference type="GO" id="GO:0015297">
    <property type="term" value="F:antiporter activity"/>
    <property type="evidence" value="ECO:0007669"/>
    <property type="project" value="InterPro"/>
</dbReference>
<feature type="transmembrane region" description="Helical" evidence="6">
    <location>
        <begin position="294"/>
        <end position="316"/>
    </location>
</feature>
<evidence type="ECO:0000256" key="4">
    <source>
        <dbReference type="ARBA" id="ARBA00022989"/>
    </source>
</evidence>
<name>A0A2U1MC41_ARTAN</name>
<dbReference type="Pfam" id="PF01554">
    <property type="entry name" value="MatE"/>
    <property type="match status" value="2"/>
</dbReference>
<dbReference type="STRING" id="35608.A0A2U1MC41"/>
<feature type="transmembrane region" description="Helical" evidence="6">
    <location>
        <begin position="82"/>
        <end position="106"/>
    </location>
</feature>
<evidence type="ECO:0000256" key="5">
    <source>
        <dbReference type="ARBA" id="ARBA00023136"/>
    </source>
</evidence>
<dbReference type="GO" id="GO:1990961">
    <property type="term" value="P:xenobiotic detoxification by transmembrane export across the plasma membrane"/>
    <property type="evidence" value="ECO:0007669"/>
    <property type="project" value="InterPro"/>
</dbReference>
<protein>
    <recommendedName>
        <fullName evidence="6">Protein DETOXIFICATION</fullName>
    </recommendedName>
    <alternativeName>
        <fullName evidence="6">Multidrug and toxic compound extrusion protein</fullName>
    </alternativeName>
</protein>
<feature type="transmembrane region" description="Helical" evidence="6">
    <location>
        <begin position="37"/>
        <end position="62"/>
    </location>
</feature>
<dbReference type="NCBIfam" id="TIGR00797">
    <property type="entry name" value="matE"/>
    <property type="match status" value="1"/>
</dbReference>
<evidence type="ECO:0000256" key="1">
    <source>
        <dbReference type="ARBA" id="ARBA00004141"/>
    </source>
</evidence>
<accession>A0A2U1MC41</accession>
<dbReference type="InterPro" id="IPR045069">
    <property type="entry name" value="MATE_euk"/>
</dbReference>
<comment type="subcellular location">
    <subcellularLocation>
        <location evidence="1">Membrane</location>
        <topology evidence="1">Multi-pass membrane protein</topology>
    </subcellularLocation>
</comment>
<feature type="transmembrane region" description="Helical" evidence="6">
    <location>
        <begin position="336"/>
        <end position="358"/>
    </location>
</feature>
<sequence length="491" mass="53651">MENGKQDQPLLITGDSVVKINGVRDFCKEFYMESKKLWYLAGPAIFTSLCQYTIGATTQLFAGQLGTIELAAVSVENSVIAAFSYSILFGMGSALETLCGLAYGAGSIKMLGIYLQRSWIVLNTTALALTFTYIFGASILRMLGQTPAIATTAGAFAIWMIPQLFAYATVIPIAKFLQAQSNIMPMAYIAVVAVVSHVFLSWLLMLKLGWGLAGAAVVLDGSWWFITLAQIMYVLWGSCGEAWSGFLWKAFSNLKGFIHISFTTALLFCLETAYFMALVLFAGYFENPEASVDALSVCLNILGWVGTVSLGLNIAVSVRVSNELGYGRPRAARFSVIVVLLTSLLIGLLSTMVLLVYKNQYPVYFTSNPEVMQLVEELTLLLGISIIIKSAQIALFGVAIGAGWQTVVAYMNIGSYLIVGIPLGLLLGFKYDMGVKGIWYGMVSGMCTQCFLLLIMLSRTNWNDEANATEDRIKHWGGDILVKEDDEKIVY</sequence>
<evidence type="ECO:0000256" key="3">
    <source>
        <dbReference type="ARBA" id="ARBA00022692"/>
    </source>
</evidence>
<keyword evidence="3 6" id="KW-0812">Transmembrane</keyword>
<feature type="transmembrane region" description="Helical" evidence="6">
    <location>
        <begin position="186"/>
        <end position="204"/>
    </location>
</feature>
<dbReference type="PANTHER" id="PTHR11206">
    <property type="entry name" value="MULTIDRUG RESISTANCE PROTEIN"/>
    <property type="match status" value="1"/>
</dbReference>
<feature type="transmembrane region" description="Helical" evidence="6">
    <location>
        <begin position="149"/>
        <end position="174"/>
    </location>
</feature>
<reference evidence="7 8" key="1">
    <citation type="journal article" date="2018" name="Mol. Plant">
        <title>The genome of Artemisia annua provides insight into the evolution of Asteraceae family and artemisinin biosynthesis.</title>
        <authorList>
            <person name="Shen Q."/>
            <person name="Zhang L."/>
            <person name="Liao Z."/>
            <person name="Wang S."/>
            <person name="Yan T."/>
            <person name="Shi P."/>
            <person name="Liu M."/>
            <person name="Fu X."/>
            <person name="Pan Q."/>
            <person name="Wang Y."/>
            <person name="Lv Z."/>
            <person name="Lu X."/>
            <person name="Zhang F."/>
            <person name="Jiang W."/>
            <person name="Ma Y."/>
            <person name="Chen M."/>
            <person name="Hao X."/>
            <person name="Li L."/>
            <person name="Tang Y."/>
            <person name="Lv G."/>
            <person name="Zhou Y."/>
            <person name="Sun X."/>
            <person name="Brodelius P.E."/>
            <person name="Rose J.K.C."/>
            <person name="Tang K."/>
        </authorList>
    </citation>
    <scope>NUCLEOTIDE SEQUENCE [LARGE SCALE GENOMIC DNA]</scope>
    <source>
        <strain evidence="8">cv. Huhao1</strain>
        <tissue evidence="7">Leaf</tissue>
    </source>
</reference>
<dbReference type="InterPro" id="IPR002528">
    <property type="entry name" value="MATE_fam"/>
</dbReference>
<dbReference type="OrthoDB" id="2126698at2759"/>